<accession>A9B9J0</accession>
<protein>
    <submittedName>
        <fullName evidence="2">Uncharacterized protein</fullName>
    </submittedName>
</protein>
<proteinExistence type="predicted"/>
<evidence type="ECO:0000313" key="2">
    <source>
        <dbReference type="EMBL" id="ABX07965.1"/>
    </source>
</evidence>
<keyword evidence="1" id="KW-0175">Coiled coil</keyword>
<gene>
    <name evidence="2" type="ordered locus">P9211_00341</name>
</gene>
<dbReference type="OrthoDB" id="560105at2"/>
<dbReference type="AlphaFoldDB" id="A9B9J0"/>
<evidence type="ECO:0000256" key="1">
    <source>
        <dbReference type="SAM" id="Coils"/>
    </source>
</evidence>
<feature type="coiled-coil region" evidence="1">
    <location>
        <begin position="13"/>
        <end position="47"/>
    </location>
</feature>
<dbReference type="Proteomes" id="UP000000788">
    <property type="component" value="Chromosome"/>
</dbReference>
<dbReference type="HOGENOM" id="CLU_153746_1_0_3"/>
<dbReference type="RefSeq" id="WP_012194590.1">
    <property type="nucleotide sequence ID" value="NC_009976.1"/>
</dbReference>
<reference evidence="2 3" key="1">
    <citation type="journal article" date="2007" name="PLoS Genet.">
        <title>Patterns and implications of gene gain and loss in the evolution of Prochlorococcus.</title>
        <authorList>
            <person name="Kettler G.C."/>
            <person name="Martiny A.C."/>
            <person name="Huang K."/>
            <person name="Zucker J."/>
            <person name="Coleman M.L."/>
            <person name="Rodrigue S."/>
            <person name="Chen F."/>
            <person name="Lapidus A."/>
            <person name="Ferriera S."/>
            <person name="Johnson J."/>
            <person name="Steglich C."/>
            <person name="Church G.M."/>
            <person name="Richardson P."/>
            <person name="Chisholm S.W."/>
        </authorList>
    </citation>
    <scope>NUCLEOTIDE SEQUENCE [LARGE SCALE GENOMIC DNA]</scope>
    <source>
        <strain evidence="3">MIT 9211</strain>
    </source>
</reference>
<evidence type="ECO:0000313" key="3">
    <source>
        <dbReference type="Proteomes" id="UP000000788"/>
    </source>
</evidence>
<dbReference type="KEGG" id="pmj:P9211_00341"/>
<name>A9B9J0_PROM4</name>
<organism evidence="2 3">
    <name type="scientific">Prochlorococcus marinus (strain MIT 9211)</name>
    <dbReference type="NCBI Taxonomy" id="93059"/>
    <lineage>
        <taxon>Bacteria</taxon>
        <taxon>Bacillati</taxon>
        <taxon>Cyanobacteriota</taxon>
        <taxon>Cyanophyceae</taxon>
        <taxon>Synechococcales</taxon>
        <taxon>Prochlorococcaceae</taxon>
        <taxon>Prochlorococcus</taxon>
    </lineage>
</organism>
<dbReference type="EMBL" id="CP000878">
    <property type="protein sequence ID" value="ABX07965.1"/>
    <property type="molecule type" value="Genomic_DNA"/>
</dbReference>
<sequence length="95" mass="10554">MSSSCSFRITRTAEDLAQTLAAISQRLVKLEQRLEALETQSNQSEVSQTDEEIVMLDGVDQLLQECKGLLNTSTAVENNDEFWTDDTGENQEIAA</sequence>
<keyword evidence="3" id="KW-1185">Reference proteome</keyword>